<dbReference type="InterPro" id="IPR005183">
    <property type="entry name" value="DUF305_CopM-like"/>
</dbReference>
<feature type="domain" description="DUF305" evidence="2">
    <location>
        <begin position="24"/>
        <end position="113"/>
    </location>
</feature>
<keyword evidence="4" id="KW-1185">Reference proteome</keyword>
<dbReference type="Gene3D" id="1.20.1260.10">
    <property type="match status" value="1"/>
</dbReference>
<dbReference type="AlphaFoldDB" id="A0A495RCS4"/>
<organism evidence="3 4">
    <name type="scientific">Orbus hercynius</name>
    <dbReference type="NCBI Taxonomy" id="593135"/>
    <lineage>
        <taxon>Bacteria</taxon>
        <taxon>Pseudomonadati</taxon>
        <taxon>Pseudomonadota</taxon>
        <taxon>Gammaproteobacteria</taxon>
        <taxon>Orbales</taxon>
        <taxon>Orbaceae</taxon>
        <taxon>Orbus</taxon>
    </lineage>
</organism>
<reference evidence="3 4" key="1">
    <citation type="submission" date="2018-10" db="EMBL/GenBank/DDBJ databases">
        <title>Genomic Encyclopedia of Type Strains, Phase IV (KMG-IV): sequencing the most valuable type-strain genomes for metagenomic binning, comparative biology and taxonomic classification.</title>
        <authorList>
            <person name="Goeker M."/>
        </authorList>
    </citation>
    <scope>NUCLEOTIDE SEQUENCE [LARGE SCALE GENOMIC DNA]</scope>
    <source>
        <strain evidence="3 4">DSM 22228</strain>
    </source>
</reference>
<accession>A0A495RCS4</accession>
<sequence length="119" mass="13379">MKKLLVTILTTTLFMSANGAFANMDDHANHGNTNPMTQEYMKAMDDMHKPMMDGVMSSDPDVAFVAGMIPHHQGAIDMANIELKYGKDPEIKALAEQVIKAQEQEIAFMKKWLEQHQTK</sequence>
<evidence type="ECO:0000313" key="3">
    <source>
        <dbReference type="EMBL" id="RKS85086.1"/>
    </source>
</evidence>
<dbReference type="InterPro" id="IPR012347">
    <property type="entry name" value="Ferritin-like"/>
</dbReference>
<dbReference type="PANTHER" id="PTHR36933">
    <property type="entry name" value="SLL0788 PROTEIN"/>
    <property type="match status" value="1"/>
</dbReference>
<dbReference type="PANTHER" id="PTHR36933:SF1">
    <property type="entry name" value="SLL0788 PROTEIN"/>
    <property type="match status" value="1"/>
</dbReference>
<evidence type="ECO:0000259" key="2">
    <source>
        <dbReference type="Pfam" id="PF03713"/>
    </source>
</evidence>
<proteinExistence type="predicted"/>
<gene>
    <name evidence="3" type="ORF">DES39_1591</name>
</gene>
<dbReference type="Pfam" id="PF03713">
    <property type="entry name" value="DUF305"/>
    <property type="match status" value="1"/>
</dbReference>
<comment type="caution">
    <text evidence="3">The sequence shown here is derived from an EMBL/GenBank/DDBJ whole genome shotgun (WGS) entry which is preliminary data.</text>
</comment>
<feature type="signal peptide" evidence="1">
    <location>
        <begin position="1"/>
        <end position="22"/>
    </location>
</feature>
<keyword evidence="1" id="KW-0732">Signal</keyword>
<evidence type="ECO:0000256" key="1">
    <source>
        <dbReference type="SAM" id="SignalP"/>
    </source>
</evidence>
<feature type="chain" id="PRO_5019808560" description="DUF305 domain-containing protein" evidence="1">
    <location>
        <begin position="23"/>
        <end position="119"/>
    </location>
</feature>
<dbReference type="OrthoDB" id="8603558at2"/>
<dbReference type="Proteomes" id="UP000278542">
    <property type="component" value="Unassembled WGS sequence"/>
</dbReference>
<name>A0A495RCS4_9GAMM</name>
<dbReference type="RefSeq" id="WP_121145245.1">
    <property type="nucleotide sequence ID" value="NZ_RBWY01000003.1"/>
</dbReference>
<protein>
    <recommendedName>
        <fullName evidence="2">DUF305 domain-containing protein</fullName>
    </recommendedName>
</protein>
<dbReference type="EMBL" id="RBWY01000003">
    <property type="protein sequence ID" value="RKS85086.1"/>
    <property type="molecule type" value="Genomic_DNA"/>
</dbReference>
<evidence type="ECO:0000313" key="4">
    <source>
        <dbReference type="Proteomes" id="UP000278542"/>
    </source>
</evidence>